<proteinExistence type="predicted"/>
<comment type="caution">
    <text evidence="1">The sequence shown here is derived from an EMBL/GenBank/DDBJ whole genome shotgun (WGS) entry which is preliminary data.</text>
</comment>
<sequence length="131" mass="14406">MRYTDENEEAAWEVYNESLFLRPAQESEGDAEKADAAAEDERPLQDAVPRFGLRWDDDQLLEAVSGIEKKKPAPEPVIKEEPKPAAPAKKPEPEAEEVRKPKLRPRGGAATGAARRGGKARATTSKTVNID</sequence>
<name>A0ACC1RSL9_9HYPO</name>
<organism evidence="1 2">
    <name type="scientific">Fusarium decemcellulare</name>
    <dbReference type="NCBI Taxonomy" id="57161"/>
    <lineage>
        <taxon>Eukaryota</taxon>
        <taxon>Fungi</taxon>
        <taxon>Dikarya</taxon>
        <taxon>Ascomycota</taxon>
        <taxon>Pezizomycotina</taxon>
        <taxon>Sordariomycetes</taxon>
        <taxon>Hypocreomycetidae</taxon>
        <taxon>Hypocreales</taxon>
        <taxon>Nectriaceae</taxon>
        <taxon>Fusarium</taxon>
        <taxon>Fusarium decemcellulare species complex</taxon>
    </lineage>
</organism>
<protein>
    <submittedName>
        <fullName evidence="1">Uncharacterized protein</fullName>
    </submittedName>
</protein>
<keyword evidence="2" id="KW-1185">Reference proteome</keyword>
<accession>A0ACC1RSL9</accession>
<evidence type="ECO:0000313" key="1">
    <source>
        <dbReference type="EMBL" id="KAJ3523212.1"/>
    </source>
</evidence>
<dbReference type="Proteomes" id="UP001148629">
    <property type="component" value="Unassembled WGS sequence"/>
</dbReference>
<dbReference type="EMBL" id="JANRMS010002296">
    <property type="protein sequence ID" value="KAJ3523212.1"/>
    <property type="molecule type" value="Genomic_DNA"/>
</dbReference>
<reference evidence="1" key="1">
    <citation type="submission" date="2022-08" db="EMBL/GenBank/DDBJ databases">
        <title>Genome Sequence of Fusarium decemcellulare.</title>
        <authorList>
            <person name="Buettner E."/>
        </authorList>
    </citation>
    <scope>NUCLEOTIDE SEQUENCE</scope>
    <source>
        <strain evidence="1">Babe19</strain>
    </source>
</reference>
<gene>
    <name evidence="1" type="ORF">NM208_g12542</name>
</gene>
<evidence type="ECO:0000313" key="2">
    <source>
        <dbReference type="Proteomes" id="UP001148629"/>
    </source>
</evidence>